<organism evidence="1 2">
    <name type="scientific">Vaccinium darrowii</name>
    <dbReference type="NCBI Taxonomy" id="229202"/>
    <lineage>
        <taxon>Eukaryota</taxon>
        <taxon>Viridiplantae</taxon>
        <taxon>Streptophyta</taxon>
        <taxon>Embryophyta</taxon>
        <taxon>Tracheophyta</taxon>
        <taxon>Spermatophyta</taxon>
        <taxon>Magnoliopsida</taxon>
        <taxon>eudicotyledons</taxon>
        <taxon>Gunneridae</taxon>
        <taxon>Pentapetalae</taxon>
        <taxon>asterids</taxon>
        <taxon>Ericales</taxon>
        <taxon>Ericaceae</taxon>
        <taxon>Vaccinioideae</taxon>
        <taxon>Vaccinieae</taxon>
        <taxon>Vaccinium</taxon>
    </lineage>
</organism>
<dbReference type="EMBL" id="CM037160">
    <property type="protein sequence ID" value="KAH7841478.1"/>
    <property type="molecule type" value="Genomic_DNA"/>
</dbReference>
<proteinExistence type="predicted"/>
<gene>
    <name evidence="1" type="ORF">Vadar_030359</name>
</gene>
<dbReference type="Proteomes" id="UP000828048">
    <property type="component" value="Chromosome 10"/>
</dbReference>
<comment type="caution">
    <text evidence="1">The sequence shown here is derived from an EMBL/GenBank/DDBJ whole genome shotgun (WGS) entry which is preliminary data.</text>
</comment>
<reference evidence="1 2" key="1">
    <citation type="journal article" date="2021" name="Hortic Res">
        <title>High-quality reference genome and annotation aids understanding of berry development for evergreen blueberry (Vaccinium darrowii).</title>
        <authorList>
            <person name="Yu J."/>
            <person name="Hulse-Kemp A.M."/>
            <person name="Babiker E."/>
            <person name="Staton M."/>
        </authorList>
    </citation>
    <scope>NUCLEOTIDE SEQUENCE [LARGE SCALE GENOMIC DNA]</scope>
    <source>
        <strain evidence="2">cv. NJ 8807/NJ 8810</strain>
        <tissue evidence="1">Young leaf</tissue>
    </source>
</reference>
<protein>
    <submittedName>
        <fullName evidence="1">Uncharacterized protein</fullName>
    </submittedName>
</protein>
<evidence type="ECO:0000313" key="1">
    <source>
        <dbReference type="EMBL" id="KAH7841478.1"/>
    </source>
</evidence>
<accession>A0ACB7XL08</accession>
<sequence>MSLLIASLSEETLPLIVGLTTSRDIWNTIEAALASASHTRILQLHMQLQNMKQGLSSDFRDLVMTLATRPSPLPYSELHSLILSHEFMNMNCFTSLSVFENTISPPQAHVAHHQSSSSSHGQDGRGRSRGRGCGYSNNSNGGRNSNGGSGPFYCRGDSRGDARYFSHESRSYHSTESRQRCQICNATNHIALSCNQRYNYTMPPSAHLASYNSAPAPYAD</sequence>
<keyword evidence="2" id="KW-1185">Reference proteome</keyword>
<evidence type="ECO:0000313" key="2">
    <source>
        <dbReference type="Proteomes" id="UP000828048"/>
    </source>
</evidence>
<name>A0ACB7XL08_9ERIC</name>